<dbReference type="AlphaFoldDB" id="A0A382C5T6"/>
<dbReference type="EMBL" id="UINC01032956">
    <property type="protein sequence ID" value="SVB21465.1"/>
    <property type="molecule type" value="Genomic_DNA"/>
</dbReference>
<reference evidence="1" key="1">
    <citation type="submission" date="2018-05" db="EMBL/GenBank/DDBJ databases">
        <authorList>
            <person name="Lanie J.A."/>
            <person name="Ng W.-L."/>
            <person name="Kazmierczak K.M."/>
            <person name="Andrzejewski T.M."/>
            <person name="Davidsen T.M."/>
            <person name="Wayne K.J."/>
            <person name="Tettelin H."/>
            <person name="Glass J.I."/>
            <person name="Rusch D."/>
            <person name="Podicherti R."/>
            <person name="Tsui H.-C.T."/>
            <person name="Winkler M.E."/>
        </authorList>
    </citation>
    <scope>NUCLEOTIDE SEQUENCE</scope>
</reference>
<sequence length="111" mass="12462">MEKTAMKIDNVLDDVVLLVLDGHDPLKELGIEKNKIYVKVVGYDEYGMWVDHPSFQVPTFKDGKPSDQKDVGASILIPWGFIASVVHFPGVEGFDFPNPFNSHIGFDIEKK</sequence>
<name>A0A382C5T6_9ZZZZ</name>
<proteinExistence type="predicted"/>
<accession>A0A382C5T6</accession>
<protein>
    <submittedName>
        <fullName evidence="1">Uncharacterized protein</fullName>
    </submittedName>
</protein>
<evidence type="ECO:0000313" key="1">
    <source>
        <dbReference type="EMBL" id="SVB21465.1"/>
    </source>
</evidence>
<gene>
    <name evidence="1" type="ORF">METZ01_LOCUS174319</name>
</gene>
<organism evidence="1">
    <name type="scientific">marine metagenome</name>
    <dbReference type="NCBI Taxonomy" id="408172"/>
    <lineage>
        <taxon>unclassified sequences</taxon>
        <taxon>metagenomes</taxon>
        <taxon>ecological metagenomes</taxon>
    </lineage>
</organism>